<dbReference type="Pfam" id="PF01902">
    <property type="entry name" value="Diphthami_syn_2"/>
    <property type="match status" value="1"/>
</dbReference>
<accession>A0A520KSW1</accession>
<dbReference type="GO" id="GO:0017183">
    <property type="term" value="P:protein histidyl modification to diphthamide"/>
    <property type="evidence" value="ECO:0007669"/>
    <property type="project" value="TreeGrafter"/>
</dbReference>
<dbReference type="GO" id="GO:0017178">
    <property type="term" value="F:diphthine-ammonia ligase activity"/>
    <property type="evidence" value="ECO:0007669"/>
    <property type="project" value="UniProtKB-EC"/>
</dbReference>
<dbReference type="EMBL" id="RXIF01000004">
    <property type="protein sequence ID" value="RZN64991.1"/>
    <property type="molecule type" value="Genomic_DNA"/>
</dbReference>
<evidence type="ECO:0000313" key="3">
    <source>
        <dbReference type="Proteomes" id="UP000317158"/>
    </source>
</evidence>
<dbReference type="PANTHER" id="PTHR12196">
    <property type="entry name" value="DOMAIN OF UNKNOWN FUNCTION 71 DUF71 -CONTAINING PROTEIN"/>
    <property type="match status" value="1"/>
</dbReference>
<dbReference type="Gene3D" id="3.40.50.620">
    <property type="entry name" value="HUPs"/>
    <property type="match status" value="1"/>
</dbReference>
<evidence type="ECO:0000313" key="2">
    <source>
        <dbReference type="EMBL" id="RZN64991.1"/>
    </source>
</evidence>
<dbReference type="InterPro" id="IPR022427">
    <property type="entry name" value="MJ0570_ATP-bd"/>
</dbReference>
<dbReference type="AlphaFoldDB" id="A0A520KSW1"/>
<dbReference type="InterPro" id="IPR014729">
    <property type="entry name" value="Rossmann-like_a/b/a_fold"/>
</dbReference>
<dbReference type="NCBIfam" id="TIGR03679">
    <property type="entry name" value="arCOG00187"/>
    <property type="match status" value="1"/>
</dbReference>
<proteinExistence type="predicted"/>
<dbReference type="Gene3D" id="3.90.1490.10">
    <property type="entry name" value="putative n-type atp pyrophosphatase, domain 2"/>
    <property type="match status" value="1"/>
</dbReference>
<gene>
    <name evidence="2" type="ORF">EF806_02815</name>
</gene>
<dbReference type="InterPro" id="IPR002761">
    <property type="entry name" value="Diphthami_syn_dom"/>
</dbReference>
<dbReference type="PIRSF" id="PIRSF039123">
    <property type="entry name" value="Diphthamide_synthase"/>
    <property type="match status" value="1"/>
</dbReference>
<dbReference type="CDD" id="cd01994">
    <property type="entry name" value="AANH_PF0828-like"/>
    <property type="match status" value="1"/>
</dbReference>
<feature type="domain" description="Diphthamide synthase" evidence="1">
    <location>
        <begin position="6"/>
        <end position="228"/>
    </location>
</feature>
<organism evidence="2 3">
    <name type="scientific">Methanoliparum thermophilum</name>
    <dbReference type="NCBI Taxonomy" id="2491083"/>
    <lineage>
        <taxon>Archaea</taxon>
        <taxon>Methanobacteriati</taxon>
        <taxon>Methanobacteriota</taxon>
        <taxon>Candidatus Methanoliparia</taxon>
        <taxon>Candidatus Methanoliparales</taxon>
        <taxon>Candidatus Methanoliparaceae</taxon>
        <taxon>Candidatus Methanoliparum</taxon>
    </lineage>
</organism>
<evidence type="ECO:0000259" key="1">
    <source>
        <dbReference type="Pfam" id="PF01902"/>
    </source>
</evidence>
<dbReference type="SUPFAM" id="SSF52402">
    <property type="entry name" value="Adenine nucleotide alpha hydrolases-like"/>
    <property type="match status" value="1"/>
</dbReference>
<protein>
    <submittedName>
        <fullName evidence="2">Diphthine--ammonia ligase</fullName>
        <ecNumber evidence="2">6.3.1.14</ecNumber>
    </submittedName>
</protein>
<dbReference type="EC" id="6.3.1.14" evidence="2"/>
<comment type="caution">
    <text evidence="2">The sequence shown here is derived from an EMBL/GenBank/DDBJ whole genome shotgun (WGS) entry which is preliminary data.</text>
</comment>
<dbReference type="InterPro" id="IPR030662">
    <property type="entry name" value="DPH6/MJ0570"/>
</dbReference>
<keyword evidence="2" id="KW-0436">Ligase</keyword>
<sequence>MKGKIMKLAALVSGGKDSLYATYLASKRHEIRVIVTIKSLNPESYMYHVPNIDLVKLQAKAMRLPLIFKHSMGKKEEELIDLKDALLEAKEEYGIEGVVSGAIFSRYQKERIDGICNELCLKSLAPLWKRKPKELWNEMFKAGFEVIISAVAAYGLTEEWLGQLIDREAFNKLCDLHDTCYVCIAGEGGEFETFVIYCPLFKERIIVEKSKKTWDRKTTSGKLIIEKAMLAV</sequence>
<dbReference type="Proteomes" id="UP000317158">
    <property type="component" value="Unassembled WGS sequence"/>
</dbReference>
<dbReference type="NCBIfam" id="TIGR00290">
    <property type="entry name" value="MJ0570_dom"/>
    <property type="match status" value="1"/>
</dbReference>
<dbReference type="PANTHER" id="PTHR12196:SF2">
    <property type="entry name" value="DIPHTHINE--AMMONIA LIGASE"/>
    <property type="match status" value="1"/>
</dbReference>
<name>A0A520KSW1_METT2</name>
<reference evidence="2 3" key="1">
    <citation type="journal article" date="2019" name="Nat. Microbiol.">
        <title>Wide diversity of methane and short-chain alkane metabolisms in uncultured archaea.</title>
        <authorList>
            <person name="Borrel G."/>
            <person name="Adam P.S."/>
            <person name="McKay L.J."/>
            <person name="Chen L.X."/>
            <person name="Sierra-Garcia I.N."/>
            <person name="Sieber C.M."/>
            <person name="Letourneur Q."/>
            <person name="Ghozlane A."/>
            <person name="Andersen G.L."/>
            <person name="Li W.J."/>
            <person name="Hallam S.J."/>
            <person name="Muyzer G."/>
            <person name="de Oliveira V.M."/>
            <person name="Inskeep W.P."/>
            <person name="Banfield J.F."/>
            <person name="Gribaldo S."/>
        </authorList>
    </citation>
    <scope>NUCLEOTIDE SEQUENCE [LARGE SCALE GENOMIC DNA]</scope>
    <source>
        <strain evidence="2">NM1a</strain>
    </source>
</reference>